<proteinExistence type="predicted"/>
<dbReference type="AlphaFoldDB" id="A0A3B0CSG7"/>
<gene>
    <name evidence="1" type="ORF">D7M11_05850</name>
</gene>
<keyword evidence="2" id="KW-1185">Reference proteome</keyword>
<dbReference type="RefSeq" id="WP_120746224.1">
    <property type="nucleotide sequence ID" value="NZ_RBAH01000003.1"/>
</dbReference>
<dbReference type="EMBL" id="RBAH01000003">
    <property type="protein sequence ID" value="RKN85856.1"/>
    <property type="molecule type" value="Genomic_DNA"/>
</dbReference>
<evidence type="ECO:0000313" key="1">
    <source>
        <dbReference type="EMBL" id="RKN85856.1"/>
    </source>
</evidence>
<sequence>MWMGKIRVGLALLLIVMLMMMHDAVYRHIDYAAAAEVPTGEPQASGGVAPALSILEAYDLPGSRVTVIGKAIAEPARKSDGSLTVRIEDQTGSILLCVDGDAVIRQGDYVQATGKIQSSIGTAIMKVTSSDIAIVR</sequence>
<reference evidence="1 2" key="1">
    <citation type="journal article" date="2007" name="Int. J. Syst. Evol. Microbiol.">
        <title>Paenibacillus ginsengarvi sp. nov., isolated from soil from ginseng cultivation.</title>
        <authorList>
            <person name="Yoon M.H."/>
            <person name="Ten L.N."/>
            <person name="Im W.T."/>
        </authorList>
    </citation>
    <scope>NUCLEOTIDE SEQUENCE [LARGE SCALE GENOMIC DNA]</scope>
    <source>
        <strain evidence="1 2">KCTC 13059</strain>
    </source>
</reference>
<name>A0A3B0CSG7_9BACL</name>
<evidence type="ECO:0000313" key="2">
    <source>
        <dbReference type="Proteomes" id="UP000282311"/>
    </source>
</evidence>
<dbReference type="Proteomes" id="UP000282311">
    <property type="component" value="Unassembled WGS sequence"/>
</dbReference>
<accession>A0A3B0CSG7</accession>
<organism evidence="1 2">
    <name type="scientific">Paenibacillus ginsengarvi</name>
    <dbReference type="NCBI Taxonomy" id="400777"/>
    <lineage>
        <taxon>Bacteria</taxon>
        <taxon>Bacillati</taxon>
        <taxon>Bacillota</taxon>
        <taxon>Bacilli</taxon>
        <taxon>Bacillales</taxon>
        <taxon>Paenibacillaceae</taxon>
        <taxon>Paenibacillus</taxon>
    </lineage>
</organism>
<protein>
    <submittedName>
        <fullName evidence="1">Uncharacterized protein</fullName>
    </submittedName>
</protein>
<comment type="caution">
    <text evidence="1">The sequence shown here is derived from an EMBL/GenBank/DDBJ whole genome shotgun (WGS) entry which is preliminary data.</text>
</comment>